<keyword evidence="4 8" id="KW-0812">Transmembrane</keyword>
<dbReference type="Pfam" id="PF03062">
    <property type="entry name" value="MBOAT"/>
    <property type="match status" value="1"/>
</dbReference>
<evidence type="ECO:0000313" key="10">
    <source>
        <dbReference type="Proteomes" id="UP000824201"/>
    </source>
</evidence>
<proteinExistence type="inferred from homology"/>
<reference evidence="9" key="1">
    <citation type="submission" date="2020-10" db="EMBL/GenBank/DDBJ databases">
        <authorList>
            <person name="Gilroy R."/>
        </authorList>
    </citation>
    <scope>NUCLEOTIDE SEQUENCE</scope>
    <source>
        <strain evidence="9">ChiW13-3771</strain>
    </source>
</reference>
<evidence type="ECO:0000313" key="9">
    <source>
        <dbReference type="EMBL" id="HIR87548.1"/>
    </source>
</evidence>
<feature type="transmembrane region" description="Helical" evidence="8">
    <location>
        <begin position="356"/>
        <end position="379"/>
    </location>
</feature>
<evidence type="ECO:0000256" key="6">
    <source>
        <dbReference type="ARBA" id="ARBA00023136"/>
    </source>
</evidence>
<feature type="transmembrane region" description="Helical" evidence="8">
    <location>
        <begin position="110"/>
        <end position="129"/>
    </location>
</feature>
<dbReference type="EMBL" id="DVHN01000009">
    <property type="protein sequence ID" value="HIR87548.1"/>
    <property type="molecule type" value="Genomic_DNA"/>
</dbReference>
<evidence type="ECO:0000256" key="5">
    <source>
        <dbReference type="ARBA" id="ARBA00022989"/>
    </source>
</evidence>
<feature type="transmembrane region" description="Helical" evidence="8">
    <location>
        <begin position="433"/>
        <end position="454"/>
    </location>
</feature>
<feature type="transmembrane region" description="Helical" evidence="8">
    <location>
        <begin position="307"/>
        <end position="336"/>
    </location>
</feature>
<gene>
    <name evidence="9" type="ORF">IAC96_01215</name>
</gene>
<dbReference type="InterPro" id="IPR024194">
    <property type="entry name" value="Ac/AlaTfrase_AlgI/DltB"/>
</dbReference>
<comment type="similarity">
    <text evidence="2 7">Belongs to the membrane-bound acyltransferase family.</text>
</comment>
<evidence type="ECO:0000256" key="7">
    <source>
        <dbReference type="PIRNR" id="PIRNR016636"/>
    </source>
</evidence>
<keyword evidence="7" id="KW-0012">Acyltransferase</keyword>
<comment type="caution">
    <text evidence="9">The sequence shown here is derived from an EMBL/GenBank/DDBJ whole genome shotgun (WGS) entry which is preliminary data.</text>
</comment>
<name>A0A9D1ECQ4_9FIRM</name>
<organism evidence="9 10">
    <name type="scientific">Candidatus Fimimorpha faecalis</name>
    <dbReference type="NCBI Taxonomy" id="2840824"/>
    <lineage>
        <taxon>Bacteria</taxon>
        <taxon>Bacillati</taxon>
        <taxon>Bacillota</taxon>
        <taxon>Clostridia</taxon>
        <taxon>Eubacteriales</taxon>
        <taxon>Candidatus Fimimorpha</taxon>
    </lineage>
</organism>
<dbReference type="GO" id="GO:0005886">
    <property type="term" value="C:plasma membrane"/>
    <property type="evidence" value="ECO:0007669"/>
    <property type="project" value="UniProtKB-SubCell"/>
</dbReference>
<dbReference type="InterPro" id="IPR028362">
    <property type="entry name" value="AlgI"/>
</dbReference>
<dbReference type="Proteomes" id="UP000824201">
    <property type="component" value="Unassembled WGS sequence"/>
</dbReference>
<evidence type="ECO:0000256" key="2">
    <source>
        <dbReference type="ARBA" id="ARBA00010323"/>
    </source>
</evidence>
<evidence type="ECO:0000256" key="3">
    <source>
        <dbReference type="ARBA" id="ARBA00022475"/>
    </source>
</evidence>
<dbReference type="GO" id="GO:0016746">
    <property type="term" value="F:acyltransferase activity"/>
    <property type="evidence" value="ECO:0007669"/>
    <property type="project" value="UniProtKB-KW"/>
</dbReference>
<keyword evidence="3 7" id="KW-1003">Cell membrane</keyword>
<dbReference type="PANTHER" id="PTHR13285">
    <property type="entry name" value="ACYLTRANSFERASE"/>
    <property type="match status" value="1"/>
</dbReference>
<evidence type="ECO:0000256" key="8">
    <source>
        <dbReference type="SAM" id="Phobius"/>
    </source>
</evidence>
<dbReference type="PIRSF" id="PIRSF500217">
    <property type="entry name" value="AlgI"/>
    <property type="match status" value="1"/>
</dbReference>
<dbReference type="AlphaFoldDB" id="A0A9D1ECQ4"/>
<dbReference type="InterPro" id="IPR051085">
    <property type="entry name" value="MB_O-acyltransferase"/>
</dbReference>
<keyword evidence="6 7" id="KW-0472">Membrane</keyword>
<dbReference type="PANTHER" id="PTHR13285:SF18">
    <property type="entry name" value="PROTEIN-CYSTEINE N-PALMITOYLTRANSFERASE RASP"/>
    <property type="match status" value="1"/>
</dbReference>
<keyword evidence="7" id="KW-0808">Transferase</keyword>
<feature type="transmembrane region" description="Helical" evidence="8">
    <location>
        <begin position="47"/>
        <end position="65"/>
    </location>
</feature>
<evidence type="ECO:0000256" key="1">
    <source>
        <dbReference type="ARBA" id="ARBA00004651"/>
    </source>
</evidence>
<sequence length="466" mass="53640">MLFSSISFLYYFIPTVVVFYFISPKGLKNTVLLISSLFFYAWGEPKYLIFMLITIIQGYCFGLLIEKYHNDRWAKFFLTVSILISLGLLSYCKYADFFLTNFNAITGSSIPLLSIALPIGISFYTFQILSYTIDVYRREVAAQKNIIHLATYITMFPQLIAGPIVRYSDIAKQLEHRTHNFSNTAIGIRRFLIGLSKKVLIANVIGELAAISKSPSEPSILFVWMYAVANVLQIYFDFSGYSDMAIGLGKLFGFQFLENFHYPYSSNSITEFWRRWHISLGSWFRDYLYIPLGGSRVSKWKWIRNLMLVWIATGLWHGAAWNFVLWGLLFAILLIIEKQWLLRHLEKLKLLRHCYVLLFIIVSFILFDASSIAEAFSVIRAMFGAGNLPLITVESSYYFKSYALLLVISTMGATPLPAKLFHLAQTNPILERIFNLLEPICLILLLAVNTAFLIDGSFNPFLYFRF</sequence>
<dbReference type="InterPro" id="IPR004299">
    <property type="entry name" value="MBOAT_fam"/>
</dbReference>
<feature type="transmembrane region" description="Helical" evidence="8">
    <location>
        <begin position="399"/>
        <end position="421"/>
    </location>
</feature>
<dbReference type="GO" id="GO:0042121">
    <property type="term" value="P:alginic acid biosynthetic process"/>
    <property type="evidence" value="ECO:0007669"/>
    <property type="project" value="InterPro"/>
</dbReference>
<evidence type="ECO:0000256" key="4">
    <source>
        <dbReference type="ARBA" id="ARBA00022692"/>
    </source>
</evidence>
<reference evidence="9" key="2">
    <citation type="journal article" date="2021" name="PeerJ">
        <title>Extensive microbial diversity within the chicken gut microbiome revealed by metagenomics and culture.</title>
        <authorList>
            <person name="Gilroy R."/>
            <person name="Ravi A."/>
            <person name="Getino M."/>
            <person name="Pursley I."/>
            <person name="Horton D.L."/>
            <person name="Alikhan N.F."/>
            <person name="Baker D."/>
            <person name="Gharbi K."/>
            <person name="Hall N."/>
            <person name="Watson M."/>
            <person name="Adriaenssens E.M."/>
            <person name="Foster-Nyarko E."/>
            <person name="Jarju S."/>
            <person name="Secka A."/>
            <person name="Antonio M."/>
            <person name="Oren A."/>
            <person name="Chaudhuri R.R."/>
            <person name="La Ragione R."/>
            <person name="Hildebrand F."/>
            <person name="Pallen M.J."/>
        </authorList>
    </citation>
    <scope>NUCLEOTIDE SEQUENCE</scope>
    <source>
        <strain evidence="9">ChiW13-3771</strain>
    </source>
</reference>
<keyword evidence="5 8" id="KW-1133">Transmembrane helix</keyword>
<protein>
    <submittedName>
        <fullName evidence="9">MBOAT family protein</fullName>
    </submittedName>
</protein>
<accession>A0A9D1ECQ4</accession>
<comment type="subcellular location">
    <subcellularLocation>
        <location evidence="1">Cell membrane</location>
        <topology evidence="1">Multi-pass membrane protein</topology>
    </subcellularLocation>
</comment>
<feature type="transmembrane region" description="Helical" evidence="8">
    <location>
        <begin position="7"/>
        <end position="27"/>
    </location>
</feature>
<feature type="transmembrane region" description="Helical" evidence="8">
    <location>
        <begin position="72"/>
        <end position="90"/>
    </location>
</feature>
<dbReference type="PIRSF" id="PIRSF016636">
    <property type="entry name" value="AlgI_DltB"/>
    <property type="match status" value="1"/>
</dbReference>